<feature type="transmembrane region" description="Helical" evidence="1">
    <location>
        <begin position="330"/>
        <end position="352"/>
    </location>
</feature>
<keyword evidence="1" id="KW-0472">Membrane</keyword>
<evidence type="ECO:0000256" key="1">
    <source>
        <dbReference type="SAM" id="Phobius"/>
    </source>
</evidence>
<dbReference type="PANTHER" id="PTHR30590">
    <property type="entry name" value="INNER MEMBRANE PROTEIN"/>
    <property type="match status" value="1"/>
</dbReference>
<feature type="transmembrane region" description="Helical" evidence="1">
    <location>
        <begin position="294"/>
        <end position="318"/>
    </location>
</feature>
<dbReference type="PANTHER" id="PTHR30590:SF2">
    <property type="entry name" value="INNER MEMBRANE PROTEIN"/>
    <property type="match status" value="1"/>
</dbReference>
<feature type="transmembrane region" description="Helical" evidence="1">
    <location>
        <begin position="119"/>
        <end position="142"/>
    </location>
</feature>
<keyword evidence="1" id="KW-0812">Transmembrane</keyword>
<feature type="transmembrane region" description="Helical" evidence="1">
    <location>
        <begin position="364"/>
        <end position="384"/>
    </location>
</feature>
<dbReference type="Pfam" id="PF04235">
    <property type="entry name" value="DUF418"/>
    <property type="match status" value="1"/>
</dbReference>
<keyword evidence="1" id="KW-1133">Transmembrane helix</keyword>
<keyword evidence="4" id="KW-1185">Reference proteome</keyword>
<name>A0A0R0BDL0_9GAMM</name>
<feature type="transmembrane region" description="Helical" evidence="1">
    <location>
        <begin position="162"/>
        <end position="182"/>
    </location>
</feature>
<feature type="domain" description="DUF418" evidence="2">
    <location>
        <begin position="248"/>
        <end position="402"/>
    </location>
</feature>
<dbReference type="EMBL" id="LLXV01000016">
    <property type="protein sequence ID" value="KRG52314.1"/>
    <property type="molecule type" value="Genomic_DNA"/>
</dbReference>
<evidence type="ECO:0000313" key="3">
    <source>
        <dbReference type="EMBL" id="KRG52314.1"/>
    </source>
</evidence>
<proteinExistence type="predicted"/>
<gene>
    <name evidence="3" type="ORF">ARC23_06645</name>
</gene>
<dbReference type="Proteomes" id="UP000051757">
    <property type="component" value="Unassembled WGS sequence"/>
</dbReference>
<reference evidence="3 4" key="1">
    <citation type="journal article" date="2016" name="Front. Microbiol.">
        <title>Genome Sequence of Type Strains of Genus Stenotrophomonas.</title>
        <authorList>
            <person name="Patil P.P."/>
            <person name="Midha S."/>
            <person name="Kumar S."/>
            <person name="Patil P.B."/>
        </authorList>
    </citation>
    <scope>NUCLEOTIDE SEQUENCE [LARGE SCALE GENOMIC DNA]</scope>
    <source>
        <strain evidence="3 4">LMG 978</strain>
    </source>
</reference>
<dbReference type="InterPro" id="IPR007349">
    <property type="entry name" value="DUF418"/>
</dbReference>
<evidence type="ECO:0000259" key="2">
    <source>
        <dbReference type="Pfam" id="PF04235"/>
    </source>
</evidence>
<accession>A0A0R0BDL0</accession>
<evidence type="ECO:0000313" key="4">
    <source>
        <dbReference type="Proteomes" id="UP000051757"/>
    </source>
</evidence>
<dbReference type="OrthoDB" id="9807744at2"/>
<dbReference type="InterPro" id="IPR052529">
    <property type="entry name" value="Bact_Transport_Assoc"/>
</dbReference>
<feature type="transmembrane region" description="Helical" evidence="1">
    <location>
        <begin position="31"/>
        <end position="52"/>
    </location>
</feature>
<dbReference type="AlphaFoldDB" id="A0A0R0BDL0"/>
<organism evidence="3 4">
    <name type="scientific">Stenotrophomonas beteli</name>
    <dbReference type="NCBI Taxonomy" id="3384461"/>
    <lineage>
        <taxon>Bacteria</taxon>
        <taxon>Pseudomonadati</taxon>
        <taxon>Pseudomonadota</taxon>
        <taxon>Gammaproteobacteria</taxon>
        <taxon>Lysobacterales</taxon>
        <taxon>Lysobacteraceae</taxon>
        <taxon>Stenotrophomonas</taxon>
        <taxon>Stenotrophomonas maltophilia group</taxon>
    </lineage>
</organism>
<comment type="caution">
    <text evidence="3">The sequence shown here is derived from an EMBL/GenBank/DDBJ whole genome shotgun (WGS) entry which is preliminary data.</text>
</comment>
<feature type="transmembrane region" description="Helical" evidence="1">
    <location>
        <begin position="263"/>
        <end position="282"/>
    </location>
</feature>
<protein>
    <recommendedName>
        <fullName evidence="2">DUF418 domain-containing protein</fullName>
    </recommendedName>
</protein>
<sequence>MADLPDGRPVNAASPSLQPLASSERIAVLDVLRGAALLGILLMNIEAFSGPLDLAFTGIDTHWQGLDYWADAFVYVFVQGKFFTLFSLLFGAGFAVMAQRADTAGRAFTPFYLRRSAGLLLIGLCHALLVWSGDILVLYALVSLPLLACREAPRSWLPWMGVIVYLGGVAMMLLVGAMVSMASVEDVQKMLADAQQEIAQQRLVYGQGSWMQANAQRLGEFGSSMGALLITGPEVLGMFLIGSWFAGSGALATPERFARLYAVLRWVALPLGLAVTLLGVAWKPYLAPGAYDLPVTAAMALVTVGGLPMCLGYLAWIVHWRARLAWLAPVGRMALTHYLGQSLLCTWLFYHYGLGAFGQMPRSVQLLFALALFAAQVGISHAWLRRFRFGPMEWLWRAMTYRQWPPMRRGAGQG</sequence>
<feature type="transmembrane region" description="Helical" evidence="1">
    <location>
        <begin position="72"/>
        <end position="98"/>
    </location>
</feature>